<feature type="signal peptide" evidence="2">
    <location>
        <begin position="1"/>
        <end position="28"/>
    </location>
</feature>
<evidence type="ECO:0000313" key="4">
    <source>
        <dbReference type="Proteomes" id="UP000008022"/>
    </source>
</evidence>
<organism evidence="3 4">
    <name type="scientific">Oryza rufipogon</name>
    <name type="common">Brownbeard rice</name>
    <name type="synonym">Asian wild rice</name>
    <dbReference type="NCBI Taxonomy" id="4529"/>
    <lineage>
        <taxon>Eukaryota</taxon>
        <taxon>Viridiplantae</taxon>
        <taxon>Streptophyta</taxon>
        <taxon>Embryophyta</taxon>
        <taxon>Tracheophyta</taxon>
        <taxon>Spermatophyta</taxon>
        <taxon>Magnoliopsida</taxon>
        <taxon>Liliopsida</taxon>
        <taxon>Poales</taxon>
        <taxon>Poaceae</taxon>
        <taxon>BOP clade</taxon>
        <taxon>Oryzoideae</taxon>
        <taxon>Oryzeae</taxon>
        <taxon>Oryzinae</taxon>
        <taxon>Oryza</taxon>
    </lineage>
</organism>
<feature type="chain" id="PRO_5002370196" evidence="2">
    <location>
        <begin position="29"/>
        <end position="106"/>
    </location>
</feature>
<dbReference type="AlphaFoldDB" id="A0A0E0PIU0"/>
<dbReference type="OMA" id="CYYCASA"/>
<sequence length="106" mass="10943">MASSSLHCHSTTILFVLIFLASSSSLQARMLPSDVHDDDNNVHVKELSAVSSNPTASTTVDSLALMAPPPPPPPAAGKPEMMPAVDGKRWGTAQLQGSVPSPGIGN</sequence>
<proteinExistence type="predicted"/>
<name>A0A0E0PIU0_ORYRU</name>
<protein>
    <submittedName>
        <fullName evidence="3">Uncharacterized protein</fullName>
    </submittedName>
</protein>
<dbReference type="Proteomes" id="UP000008022">
    <property type="component" value="Unassembled WGS sequence"/>
</dbReference>
<evidence type="ECO:0000256" key="2">
    <source>
        <dbReference type="SAM" id="SignalP"/>
    </source>
</evidence>
<accession>A0A0E0PIU0</accession>
<reference evidence="4" key="1">
    <citation type="submission" date="2013-06" db="EMBL/GenBank/DDBJ databases">
        <authorList>
            <person name="Zhao Q."/>
        </authorList>
    </citation>
    <scope>NUCLEOTIDE SEQUENCE</scope>
    <source>
        <strain evidence="4">cv. W1943</strain>
    </source>
</reference>
<feature type="compositionally biased region" description="Polar residues" evidence="1">
    <location>
        <begin position="49"/>
        <end position="61"/>
    </location>
</feature>
<evidence type="ECO:0000313" key="3">
    <source>
        <dbReference type="EnsemblPlants" id="ORUFI05G07240.1"/>
    </source>
</evidence>
<keyword evidence="2" id="KW-0732">Signal</keyword>
<dbReference type="EnsemblPlants" id="ORUFI05G07240.1">
    <property type="protein sequence ID" value="ORUFI05G07240.1"/>
    <property type="gene ID" value="ORUFI05G07240"/>
</dbReference>
<keyword evidence="4" id="KW-1185">Reference proteome</keyword>
<feature type="compositionally biased region" description="Pro residues" evidence="1">
    <location>
        <begin position="67"/>
        <end position="76"/>
    </location>
</feature>
<evidence type="ECO:0000256" key="1">
    <source>
        <dbReference type="SAM" id="MobiDB-lite"/>
    </source>
</evidence>
<feature type="region of interest" description="Disordered" evidence="1">
    <location>
        <begin position="49"/>
        <end position="85"/>
    </location>
</feature>
<reference evidence="3" key="2">
    <citation type="submission" date="2015-06" db="UniProtKB">
        <authorList>
            <consortium name="EnsemblPlants"/>
        </authorList>
    </citation>
    <scope>IDENTIFICATION</scope>
</reference>
<dbReference type="Gramene" id="ORUFI05G07240.1">
    <property type="protein sequence ID" value="ORUFI05G07240.1"/>
    <property type="gene ID" value="ORUFI05G07240"/>
</dbReference>
<dbReference type="HOGENOM" id="CLU_2124905_0_0_1"/>